<name>A0A1B0CZS5_PHLPP</name>
<dbReference type="VEuPathDB" id="VectorBase:PPAI000597"/>
<feature type="domain" description="Transposable element P transposase-like RNase H" evidence="1">
    <location>
        <begin position="200"/>
        <end position="315"/>
    </location>
</feature>
<proteinExistence type="predicted"/>
<dbReference type="EMBL" id="AJVK01020985">
    <property type="status" value="NOT_ANNOTATED_CDS"/>
    <property type="molecule type" value="Genomic_DNA"/>
</dbReference>
<evidence type="ECO:0008006" key="5">
    <source>
        <dbReference type="Google" id="ProtNLM"/>
    </source>
</evidence>
<accession>A0A1B0CZS5</accession>
<evidence type="ECO:0000313" key="3">
    <source>
        <dbReference type="EnsemblMetazoa" id="PPAI000597-PA"/>
    </source>
</evidence>
<dbReference type="InterPro" id="IPR048365">
    <property type="entry name" value="TNP-like_RNaseH_N"/>
</dbReference>
<dbReference type="EnsemblMetazoa" id="PPAI000597-RA">
    <property type="protein sequence ID" value="PPAI000597-PA"/>
    <property type="gene ID" value="PPAI000597"/>
</dbReference>
<dbReference type="EMBL" id="AJVK01020986">
    <property type="status" value="NOT_ANNOTATED_CDS"/>
    <property type="molecule type" value="Genomic_DNA"/>
</dbReference>
<keyword evidence="4" id="KW-1185">Reference proteome</keyword>
<reference evidence="3" key="1">
    <citation type="submission" date="2022-08" db="UniProtKB">
        <authorList>
            <consortium name="EnsemblMetazoa"/>
        </authorList>
    </citation>
    <scope>IDENTIFICATION</scope>
    <source>
        <strain evidence="3">Israel</strain>
    </source>
</reference>
<dbReference type="Pfam" id="PF21787">
    <property type="entry name" value="TNP-like_RNaseH_N"/>
    <property type="match status" value="1"/>
</dbReference>
<dbReference type="Pfam" id="PF21788">
    <property type="entry name" value="TNP-like_GBD"/>
    <property type="match status" value="1"/>
</dbReference>
<organism evidence="3 4">
    <name type="scientific">Phlebotomus papatasi</name>
    <name type="common">Sandfly</name>
    <dbReference type="NCBI Taxonomy" id="29031"/>
    <lineage>
        <taxon>Eukaryota</taxon>
        <taxon>Metazoa</taxon>
        <taxon>Ecdysozoa</taxon>
        <taxon>Arthropoda</taxon>
        <taxon>Hexapoda</taxon>
        <taxon>Insecta</taxon>
        <taxon>Pterygota</taxon>
        <taxon>Neoptera</taxon>
        <taxon>Endopterygota</taxon>
        <taxon>Diptera</taxon>
        <taxon>Nematocera</taxon>
        <taxon>Psychodoidea</taxon>
        <taxon>Psychodidae</taxon>
        <taxon>Phlebotomus</taxon>
        <taxon>Phlebotomus</taxon>
    </lineage>
</organism>
<evidence type="ECO:0000259" key="1">
    <source>
        <dbReference type="Pfam" id="PF21787"/>
    </source>
</evidence>
<evidence type="ECO:0000259" key="2">
    <source>
        <dbReference type="Pfam" id="PF21788"/>
    </source>
</evidence>
<dbReference type="AlphaFoldDB" id="A0A1B0CZS5"/>
<dbReference type="InterPro" id="IPR048366">
    <property type="entry name" value="TNP-like_GBD"/>
</dbReference>
<dbReference type="Proteomes" id="UP000092462">
    <property type="component" value="Unassembled WGS sequence"/>
</dbReference>
<sequence length="691" mass="79205">MFSASIHLSPSVASHFHLHPCQFLHAVMASNFSNFNSNTSASIQKNLQKDSANRKKIFNDLVDSRLLRCEESIRSISPLSEHDNTKISSISENAENAEDQENLKCMEHQSQIDSLTKALKDAQEELSAMKKGMSKCLSTNQQDIIMDKKKKVTWTKDELTQAFALRYLGQNSYNYIRNVYKYPLPSISCLNNWASTFDIRPGVFHDVLKYMEIAGRNLSDQDRIAVVSFDEMSISHFYDFDSKYDEVYGNHKSMQVVMVRGLFGSWKQIIFCDFDQKMTKEILLDLITRLHEIRFTVKAIVSDCGGGNQGLWKSLAVNHKKCYFSHPKTDRNIYVFADAPHLLKLIRNWLLDTGIKLGNGQIITKRPFESLINHNCGSDLSTIHISDKHLNLTSVQKQNVQTATELLSRKTAILLQRYVGDYQDCKALQEFILTVNNWFDIFNVYWFNAAKSCTLKVPYGVKIHEQDEALSKMTTLIQEMRSVGKVKLQVYQKGILMSIESLRGLYEEMKTDFNIKYILTHRLNQDALENTFSVLRGKGGLYDHPSPLNAIQRLKLIILGKPDLRCRNTNFLHHPETDKTLVEMVLKDVKIDLTTNEENDDEDALNVHRLSQDSLKTLSTSSHEDDHKKKNIFKKFQDEEDGQENIAGYLAMKFKTKYPELGTPNYALTPSESYTQHMSLGGLTKPENPFL</sequence>
<protein>
    <recommendedName>
        <fullName evidence="5">Transposable element P transposase</fullName>
    </recommendedName>
</protein>
<evidence type="ECO:0000313" key="4">
    <source>
        <dbReference type="Proteomes" id="UP000092462"/>
    </source>
</evidence>
<feature type="domain" description="Transposable element P transposase-like GTP-binding insertion" evidence="2">
    <location>
        <begin position="341"/>
        <end position="444"/>
    </location>
</feature>